<name>A0A929F8A5_LEPEC</name>
<proteinExistence type="predicted"/>
<reference evidence="1" key="1">
    <citation type="submission" date="2020-10" db="EMBL/GenBank/DDBJ databases">
        <authorList>
            <person name="Castelo-Branco R."/>
            <person name="Eusebio N."/>
            <person name="Adriana R."/>
            <person name="Vieira A."/>
            <person name="Brugerolle De Fraissinette N."/>
            <person name="Rezende De Castro R."/>
            <person name="Schneider M.P."/>
            <person name="Vasconcelos V."/>
            <person name="Leao P.N."/>
        </authorList>
    </citation>
    <scope>NUCLEOTIDE SEQUENCE</scope>
    <source>
        <strain evidence="1">LEGE 11479</strain>
    </source>
</reference>
<evidence type="ECO:0000313" key="2">
    <source>
        <dbReference type="Proteomes" id="UP000615026"/>
    </source>
</evidence>
<dbReference type="Proteomes" id="UP000615026">
    <property type="component" value="Unassembled WGS sequence"/>
</dbReference>
<gene>
    <name evidence="1" type="ORF">IQ260_21295</name>
</gene>
<comment type="caution">
    <text evidence="1">The sequence shown here is derived from an EMBL/GenBank/DDBJ whole genome shotgun (WGS) entry which is preliminary data.</text>
</comment>
<organism evidence="1 2">
    <name type="scientific">Leptolyngbya cf. ectocarpi LEGE 11479</name>
    <dbReference type="NCBI Taxonomy" id="1828722"/>
    <lineage>
        <taxon>Bacteria</taxon>
        <taxon>Bacillati</taxon>
        <taxon>Cyanobacteriota</taxon>
        <taxon>Cyanophyceae</taxon>
        <taxon>Leptolyngbyales</taxon>
        <taxon>Leptolyngbyaceae</taxon>
        <taxon>Leptolyngbya group</taxon>
        <taxon>Leptolyngbya</taxon>
    </lineage>
</organism>
<dbReference type="RefSeq" id="WP_193995099.1">
    <property type="nucleotide sequence ID" value="NZ_JADEXP010000245.1"/>
</dbReference>
<sequence length="256" mass="29281">MIDSDPIKFSIGRLYSWKMQHEALMERRQEGTSYTEELLSAELQPFLNEPPGARQIALDRPRGWEYLLTIELLRPKLNGVFRELTDCEADLILFPSSAFSIQEFGARLQELISDMERGGAALSTLINSRLPEACGQLDKPGDPLAILRTCNQLEETCRFLLNIEARTRSLVWPEALKHLRKDLLGWNCHNILLMQQIVDGLSDAVEEALALDQGYDGPPIVRKIHLALTLPKQYERFFEKLSALDFEQIIFSESYM</sequence>
<dbReference type="AlphaFoldDB" id="A0A929F8A5"/>
<dbReference type="EMBL" id="JADEXP010000245">
    <property type="protein sequence ID" value="MBE9069185.1"/>
    <property type="molecule type" value="Genomic_DNA"/>
</dbReference>
<evidence type="ECO:0000313" key="1">
    <source>
        <dbReference type="EMBL" id="MBE9069185.1"/>
    </source>
</evidence>
<keyword evidence="2" id="KW-1185">Reference proteome</keyword>
<accession>A0A929F8A5</accession>
<protein>
    <submittedName>
        <fullName evidence="1">Uncharacterized protein</fullName>
    </submittedName>
</protein>